<dbReference type="Proteomes" id="UP001501243">
    <property type="component" value="Unassembled WGS sequence"/>
</dbReference>
<dbReference type="Gene3D" id="2.170.130.10">
    <property type="entry name" value="TonB-dependent receptor, plug domain"/>
    <property type="match status" value="1"/>
</dbReference>
<dbReference type="NCBIfam" id="TIGR04056">
    <property type="entry name" value="OMP_RagA_SusC"/>
    <property type="match status" value="1"/>
</dbReference>
<evidence type="ECO:0000256" key="8">
    <source>
        <dbReference type="PROSITE-ProRule" id="PRU01360"/>
    </source>
</evidence>
<feature type="domain" description="TonB-dependent receptor-like beta-barrel" evidence="11">
    <location>
        <begin position="525"/>
        <end position="1110"/>
    </location>
</feature>
<dbReference type="NCBIfam" id="TIGR04057">
    <property type="entry name" value="SusC_RagA_signa"/>
    <property type="match status" value="1"/>
</dbReference>
<keyword evidence="4 8" id="KW-0812">Transmembrane</keyword>
<evidence type="ECO:0000256" key="4">
    <source>
        <dbReference type="ARBA" id="ARBA00022692"/>
    </source>
</evidence>
<dbReference type="InterPro" id="IPR008969">
    <property type="entry name" value="CarboxyPept-like_regulatory"/>
</dbReference>
<dbReference type="InterPro" id="IPR037066">
    <property type="entry name" value="Plug_dom_sf"/>
</dbReference>
<evidence type="ECO:0000256" key="1">
    <source>
        <dbReference type="ARBA" id="ARBA00004571"/>
    </source>
</evidence>
<dbReference type="RefSeq" id="WP_208130323.1">
    <property type="nucleotide sequence ID" value="NZ_BAABGQ010000003.1"/>
</dbReference>
<reference evidence="14" key="1">
    <citation type="journal article" date="2019" name="Int. J. Syst. Evol. Microbiol.">
        <title>The Global Catalogue of Microorganisms (GCM) 10K type strain sequencing project: providing services to taxonomists for standard genome sequencing and annotation.</title>
        <authorList>
            <consortium name="The Broad Institute Genomics Platform"/>
            <consortium name="The Broad Institute Genome Sequencing Center for Infectious Disease"/>
            <person name="Wu L."/>
            <person name="Ma J."/>
        </authorList>
    </citation>
    <scope>NUCLEOTIDE SEQUENCE [LARGE SCALE GENOMIC DNA]</scope>
    <source>
        <strain evidence="14">JCM 17841</strain>
    </source>
</reference>
<keyword evidence="7 8" id="KW-0998">Cell outer membrane</keyword>
<feature type="signal peptide" evidence="10">
    <location>
        <begin position="1"/>
        <end position="34"/>
    </location>
</feature>
<dbReference type="SUPFAM" id="SSF56935">
    <property type="entry name" value="Porins"/>
    <property type="match status" value="1"/>
</dbReference>
<evidence type="ECO:0000259" key="12">
    <source>
        <dbReference type="Pfam" id="PF07715"/>
    </source>
</evidence>
<comment type="caution">
    <text evidence="13">The sequence shown here is derived from an EMBL/GenBank/DDBJ whole genome shotgun (WGS) entry which is preliminary data.</text>
</comment>
<evidence type="ECO:0000256" key="7">
    <source>
        <dbReference type="ARBA" id="ARBA00023237"/>
    </source>
</evidence>
<keyword evidence="5 9" id="KW-0798">TonB box</keyword>
<name>A0ABP8PVW1_9BACT</name>
<keyword evidence="14" id="KW-1185">Reference proteome</keyword>
<feature type="chain" id="PRO_5045592193" evidence="10">
    <location>
        <begin position="35"/>
        <end position="1154"/>
    </location>
</feature>
<dbReference type="InterPro" id="IPR000531">
    <property type="entry name" value="Beta-barrel_TonB"/>
</dbReference>
<evidence type="ECO:0000256" key="5">
    <source>
        <dbReference type="ARBA" id="ARBA00023077"/>
    </source>
</evidence>
<dbReference type="InterPro" id="IPR023996">
    <property type="entry name" value="TonB-dep_OMP_SusC/RagA"/>
</dbReference>
<evidence type="ECO:0000256" key="9">
    <source>
        <dbReference type="RuleBase" id="RU003357"/>
    </source>
</evidence>
<feature type="domain" description="TonB-dependent receptor plug" evidence="12">
    <location>
        <begin position="229"/>
        <end position="350"/>
    </location>
</feature>
<dbReference type="Pfam" id="PF13715">
    <property type="entry name" value="CarbopepD_reg_2"/>
    <property type="match status" value="1"/>
</dbReference>
<dbReference type="InterPro" id="IPR036942">
    <property type="entry name" value="Beta-barrel_TonB_sf"/>
</dbReference>
<dbReference type="Gene3D" id="2.60.40.1120">
    <property type="entry name" value="Carboxypeptidase-like, regulatory domain"/>
    <property type="match status" value="1"/>
</dbReference>
<comment type="subcellular location">
    <subcellularLocation>
        <location evidence="1 8">Cell outer membrane</location>
        <topology evidence="1 8">Multi-pass membrane protein</topology>
    </subcellularLocation>
</comment>
<evidence type="ECO:0000313" key="14">
    <source>
        <dbReference type="Proteomes" id="UP001501243"/>
    </source>
</evidence>
<dbReference type="EMBL" id="BAABGQ010000003">
    <property type="protein sequence ID" value="GAA4494029.1"/>
    <property type="molecule type" value="Genomic_DNA"/>
</dbReference>
<evidence type="ECO:0000256" key="2">
    <source>
        <dbReference type="ARBA" id="ARBA00022448"/>
    </source>
</evidence>
<dbReference type="InterPro" id="IPR039426">
    <property type="entry name" value="TonB-dep_rcpt-like"/>
</dbReference>
<comment type="similarity">
    <text evidence="8 9">Belongs to the TonB-dependent receptor family.</text>
</comment>
<evidence type="ECO:0000256" key="6">
    <source>
        <dbReference type="ARBA" id="ARBA00023136"/>
    </source>
</evidence>
<dbReference type="Pfam" id="PF07715">
    <property type="entry name" value="Plug"/>
    <property type="match status" value="1"/>
</dbReference>
<evidence type="ECO:0000256" key="10">
    <source>
        <dbReference type="SAM" id="SignalP"/>
    </source>
</evidence>
<gene>
    <name evidence="13" type="ORF">GCM10023172_03480</name>
</gene>
<proteinExistence type="inferred from homology"/>
<protein>
    <submittedName>
        <fullName evidence="13">TonB-dependent receptor</fullName>
    </submittedName>
</protein>
<evidence type="ECO:0000259" key="11">
    <source>
        <dbReference type="Pfam" id="PF00593"/>
    </source>
</evidence>
<keyword evidence="13" id="KW-0675">Receptor</keyword>
<evidence type="ECO:0000256" key="3">
    <source>
        <dbReference type="ARBA" id="ARBA00022452"/>
    </source>
</evidence>
<dbReference type="PROSITE" id="PS52016">
    <property type="entry name" value="TONB_DEPENDENT_REC_3"/>
    <property type="match status" value="1"/>
</dbReference>
<dbReference type="InterPro" id="IPR023997">
    <property type="entry name" value="TonB-dep_OMP_SusC/RagA_CS"/>
</dbReference>
<accession>A0ABP8PVW1</accession>
<dbReference type="Pfam" id="PF00593">
    <property type="entry name" value="TonB_dep_Rec_b-barrel"/>
    <property type="match status" value="1"/>
</dbReference>
<keyword evidence="6 8" id="KW-0472">Membrane</keyword>
<organism evidence="13 14">
    <name type="scientific">Hymenobacter ginsengisoli</name>
    <dbReference type="NCBI Taxonomy" id="1051626"/>
    <lineage>
        <taxon>Bacteria</taxon>
        <taxon>Pseudomonadati</taxon>
        <taxon>Bacteroidota</taxon>
        <taxon>Cytophagia</taxon>
        <taxon>Cytophagales</taxon>
        <taxon>Hymenobacteraceae</taxon>
        <taxon>Hymenobacter</taxon>
    </lineage>
</organism>
<keyword evidence="10" id="KW-0732">Signal</keyword>
<dbReference type="Gene3D" id="2.40.170.20">
    <property type="entry name" value="TonB-dependent receptor, beta-barrel domain"/>
    <property type="match status" value="1"/>
</dbReference>
<keyword evidence="3 8" id="KW-1134">Transmembrane beta strand</keyword>
<keyword evidence="2 8" id="KW-0813">Transport</keyword>
<dbReference type="SUPFAM" id="SSF49464">
    <property type="entry name" value="Carboxypeptidase regulatory domain-like"/>
    <property type="match status" value="1"/>
</dbReference>
<sequence>MRSLLTPVGKHYCRPASLAAGVLLLHALATPASAQLLAANLPAQSTPAPSPASSVSLKALLKQWEGEYHATIFYESNLVDNKRVLVPSEPATSLAERLAAVLPPANLQFKELRPNYFVVTSRPASATSGSAAVAPQNVPVSGRVTDTKGEGLPGVTVLVKGTAIGTSTGADGSFSLSVPENSTLVFSSIGYKNQELAVTGATSTIAIRLSDDAQSLNEVVVVGYGTQTRQDLSTSVASVGAAALARQPVAGFDQALQGQAPGVQVTTPSGAPGGGINVRIRGTATLNLNASPLYVVDGVPILPDYQQEITNNSQRINPLNTINPDDIESIDVLKDGAAAAIYGVRAANGVVVITTKRGKVGQAQVGLTAYFGRQYLRKKLDVLNANQFAQEYNQILTGGGLAPAFTDPNNPVNPDPAAPGPYNTDWQDAIYRPANIQNYQLNVSGGTEKTRYYVSGGYFNQQGININSGYDRYNFKVNLTQELSKRFRVGTNLNLSRSNTNSSVRSEAAGANGGTVLGALSQIPTIPVYKPSGIYGTNPFNQSDNPVGNLLETRNIAIVYQTVGNIYGEFDILPNLRARTNLGIDLRNQGENYFQSTNYPGTSNSAPATKGQARAASNTQVIWLNENTITWNPTFGDKHHLTLLGGESMQESFRNTMGASTQGFTSNIVPNLDAGSSILNLPYSYADSWSLLSYFARANYDYDGKYLLQASIRADGTSRFTNKYRFGYFPAVSAAWRVSKEDFFPQNTAVSDLKLRASFGANGNQEIYTYQRFAQYGPSYNYQGTGSGTNIVGGTTQTTIGNNDLRWETTYQYNAGIDIGMFNNRLTLNVDLYNKQTRDLLLSVPIPQSTGAQTLSVLQNLGSIQNRGLEIGLTTTNVEASNGGFGWTTSLNVSGNRNLIKDLGQQANDKGVSSDRTIINGNQISQAGHPLGSFYGYRSLGIVQNDAEGQGYATQNGAKPKAGDIHFADLNGDGVINGSDQTIIGNPNPKAFAGVTNNFSYKGLELSVFFQGQFGNEIYNQTRQILESQSDPNNQTTRVLNHWTPTNTNTDIPRPVRYDPAGNNRFSNRWLEDGSYVRLKNVTLAYTLPAAISKHAATQNLRVYVTGQNLITWTHYLGYDPEVSANPFSTTQPGVDYGVYPQSRTYTVGLNATF</sequence>
<evidence type="ECO:0000313" key="13">
    <source>
        <dbReference type="EMBL" id="GAA4494029.1"/>
    </source>
</evidence>
<dbReference type="InterPro" id="IPR012910">
    <property type="entry name" value="Plug_dom"/>
</dbReference>